<dbReference type="RefSeq" id="WP_111212801.1">
    <property type="nucleotide sequence ID" value="NZ_POTY01000023.1"/>
</dbReference>
<dbReference type="EMBL" id="POTY01000023">
    <property type="protein sequence ID" value="PZG22048.1"/>
    <property type="molecule type" value="Genomic_DNA"/>
</dbReference>
<dbReference type="InterPro" id="IPR016163">
    <property type="entry name" value="Ald_DH_C"/>
</dbReference>
<gene>
    <name evidence="6" type="ORF">C1I95_06235</name>
</gene>
<keyword evidence="7" id="KW-1185">Reference proteome</keyword>
<dbReference type="AlphaFoldDB" id="A0A2W2FB06"/>
<dbReference type="InterPro" id="IPR016161">
    <property type="entry name" value="Ald_DH/histidinol_DH"/>
</dbReference>
<keyword evidence="2 4" id="KW-0560">Oxidoreductase</keyword>
<accession>A0A2W2FB06</accession>
<dbReference type="InterPro" id="IPR016162">
    <property type="entry name" value="Ald_DH_N"/>
</dbReference>
<evidence type="ECO:0000256" key="2">
    <source>
        <dbReference type="ARBA" id="ARBA00023002"/>
    </source>
</evidence>
<name>A0A2W2FB06_9ACTN</name>
<dbReference type="Gene3D" id="3.40.309.10">
    <property type="entry name" value="Aldehyde Dehydrogenase, Chain A, domain 2"/>
    <property type="match status" value="1"/>
</dbReference>
<dbReference type="GO" id="GO:0016620">
    <property type="term" value="F:oxidoreductase activity, acting on the aldehyde or oxo group of donors, NAD or NADP as acceptor"/>
    <property type="evidence" value="ECO:0007669"/>
    <property type="project" value="InterPro"/>
</dbReference>
<organism evidence="6 7">
    <name type="scientific">Micromonospora craterilacus</name>
    <dbReference type="NCBI Taxonomy" id="1655439"/>
    <lineage>
        <taxon>Bacteria</taxon>
        <taxon>Bacillati</taxon>
        <taxon>Actinomycetota</taxon>
        <taxon>Actinomycetes</taxon>
        <taxon>Micromonosporales</taxon>
        <taxon>Micromonosporaceae</taxon>
        <taxon>Micromonospora</taxon>
    </lineage>
</organism>
<evidence type="ECO:0000256" key="3">
    <source>
        <dbReference type="PROSITE-ProRule" id="PRU10007"/>
    </source>
</evidence>
<dbReference type="Gene3D" id="3.40.605.10">
    <property type="entry name" value="Aldehyde Dehydrogenase, Chain A, domain 1"/>
    <property type="match status" value="1"/>
</dbReference>
<evidence type="ECO:0000256" key="4">
    <source>
        <dbReference type="RuleBase" id="RU003345"/>
    </source>
</evidence>
<dbReference type="FunFam" id="3.40.309.10:FF:000012">
    <property type="entry name" value="Betaine aldehyde dehydrogenase"/>
    <property type="match status" value="1"/>
</dbReference>
<dbReference type="FunFam" id="3.40.605.10:FF:000007">
    <property type="entry name" value="NAD/NADP-dependent betaine aldehyde dehydrogenase"/>
    <property type="match status" value="1"/>
</dbReference>
<comment type="caution">
    <text evidence="6">The sequence shown here is derived from an EMBL/GenBank/DDBJ whole genome shotgun (WGS) entry which is preliminary data.</text>
</comment>
<dbReference type="Proteomes" id="UP000248924">
    <property type="component" value="Unassembled WGS sequence"/>
</dbReference>
<feature type="active site" evidence="3">
    <location>
        <position position="257"/>
    </location>
</feature>
<feature type="domain" description="Aldehyde dehydrogenase" evidence="5">
    <location>
        <begin position="33"/>
        <end position="484"/>
    </location>
</feature>
<reference evidence="6 7" key="1">
    <citation type="submission" date="2018-01" db="EMBL/GenBank/DDBJ databases">
        <title>Draft genome sequence of Jishengella sp. NA12.</title>
        <authorList>
            <person name="Sahin N."/>
            <person name="Ay H."/>
            <person name="Saygin H."/>
        </authorList>
    </citation>
    <scope>NUCLEOTIDE SEQUENCE [LARGE SCALE GENOMIC DNA]</scope>
    <source>
        <strain evidence="6 7">NA12</strain>
    </source>
</reference>
<dbReference type="InterPro" id="IPR029510">
    <property type="entry name" value="Ald_DH_CS_GLU"/>
</dbReference>
<dbReference type="PANTHER" id="PTHR11699">
    <property type="entry name" value="ALDEHYDE DEHYDROGENASE-RELATED"/>
    <property type="match status" value="1"/>
</dbReference>
<dbReference type="OrthoDB" id="6882680at2"/>
<dbReference type="PROSITE" id="PS00687">
    <property type="entry name" value="ALDEHYDE_DEHYDR_GLU"/>
    <property type="match status" value="1"/>
</dbReference>
<evidence type="ECO:0000313" key="7">
    <source>
        <dbReference type="Proteomes" id="UP000248924"/>
    </source>
</evidence>
<sequence>MPVTAAPTELIPDTGALIGATRTATTTGGVHQHVYAADGRATAAVPLAGAAEMDAAVRAAGAALDGWRATAGNVRRDLLLRLAELVERHATDLAGLQTLENGCPRQFASVMPSVAVDHLRYNAGWADKIGGEVVPTWPIRALDYTLDEPYGVVALIIPWNGPLVSVAQMLAPALAAGNTVVLKPSELAPFTALRLGELALEAGFPPGVVNVVPGAAAGGEALVRHPGVDKVHLTGGGATARKILAAAADRLVPVGLELGGKSAHIIFGDADVRMAARLAMSGVIALSGQGCANGTRVLAHSSVYDEVLRTVAARLARVRLGDPADERTMMGPVVSENACQRILGVVERAREQGHGRLVTGGERLDGDLGDGYFVAPTVFAEVDPASELAQEEIFGPVLAFTSFDTEEEAVRLANGTRYGLGAYLHTTDLRTAHRVSRAVAAGSVWVNGVPGVLPSAPFGGVRQSGWGRIGGEAGVREFLRPKNVWIAT</sequence>
<evidence type="ECO:0000256" key="1">
    <source>
        <dbReference type="ARBA" id="ARBA00009986"/>
    </source>
</evidence>
<comment type="similarity">
    <text evidence="1 4">Belongs to the aldehyde dehydrogenase family.</text>
</comment>
<protein>
    <submittedName>
        <fullName evidence="6">Aldehyde dehydrogenase</fullName>
    </submittedName>
</protein>
<dbReference type="SUPFAM" id="SSF53720">
    <property type="entry name" value="ALDH-like"/>
    <property type="match status" value="1"/>
</dbReference>
<evidence type="ECO:0000313" key="6">
    <source>
        <dbReference type="EMBL" id="PZG22048.1"/>
    </source>
</evidence>
<proteinExistence type="inferred from homology"/>
<evidence type="ECO:0000259" key="5">
    <source>
        <dbReference type="Pfam" id="PF00171"/>
    </source>
</evidence>
<dbReference type="Pfam" id="PF00171">
    <property type="entry name" value="Aldedh"/>
    <property type="match status" value="1"/>
</dbReference>
<dbReference type="InterPro" id="IPR015590">
    <property type="entry name" value="Aldehyde_DH_dom"/>
</dbReference>